<keyword evidence="8" id="KW-0500">Molybdenum</keyword>
<evidence type="ECO:0000256" key="10">
    <source>
        <dbReference type="ARBA" id="ARBA00023002"/>
    </source>
</evidence>
<keyword evidence="6" id="KW-1003">Cell membrane</keyword>
<evidence type="ECO:0000256" key="12">
    <source>
        <dbReference type="ARBA" id="ARBA00023014"/>
    </source>
</evidence>
<dbReference type="EC" id="1.7.5.1" evidence="5"/>
<dbReference type="PROSITE" id="PS51669">
    <property type="entry name" value="4FE4S_MOW_BIS_MGD"/>
    <property type="match status" value="1"/>
</dbReference>
<keyword evidence="12" id="KW-0411">Iron-sulfur</keyword>
<keyword evidence="10" id="KW-0560">Oxidoreductase</keyword>
<dbReference type="CDD" id="cd02750">
    <property type="entry name" value="MopB_Nitrate-R-NarG-like"/>
    <property type="match status" value="1"/>
</dbReference>
<comment type="catalytic activity">
    <reaction evidence="14">
        <text>nitrate + a quinol = a quinone + nitrite + H2O</text>
        <dbReference type="Rhea" id="RHEA:56144"/>
        <dbReference type="ChEBI" id="CHEBI:15377"/>
        <dbReference type="ChEBI" id="CHEBI:16301"/>
        <dbReference type="ChEBI" id="CHEBI:17632"/>
        <dbReference type="ChEBI" id="CHEBI:24646"/>
        <dbReference type="ChEBI" id="CHEBI:132124"/>
        <dbReference type="EC" id="1.7.5.1"/>
    </reaction>
</comment>
<evidence type="ECO:0000256" key="9">
    <source>
        <dbReference type="ARBA" id="ARBA00022723"/>
    </source>
</evidence>
<keyword evidence="17" id="KW-1185">Reference proteome</keyword>
<dbReference type="InterPro" id="IPR006656">
    <property type="entry name" value="Mopterin_OxRdtase"/>
</dbReference>
<dbReference type="InterPro" id="IPR050123">
    <property type="entry name" value="Prok_molybdopt-oxidoreductase"/>
</dbReference>
<dbReference type="GO" id="GO:0043546">
    <property type="term" value="F:molybdopterin cofactor binding"/>
    <property type="evidence" value="ECO:0007669"/>
    <property type="project" value="InterPro"/>
</dbReference>
<proteinExistence type="inferred from homology"/>
<dbReference type="Gene3D" id="3.40.50.12440">
    <property type="match status" value="1"/>
</dbReference>
<comment type="similarity">
    <text evidence="4">Belongs to the prokaryotic molybdopterin-containing oxidoreductase family.</text>
</comment>
<dbReference type="InterPro" id="IPR027467">
    <property type="entry name" value="MopterinOxRdtase_cofactor_BS"/>
</dbReference>
<dbReference type="PANTHER" id="PTHR43105:SF2">
    <property type="entry name" value="RESPIRATORY NITRATE REDUCTASE 2 ALPHA CHAIN"/>
    <property type="match status" value="1"/>
</dbReference>
<dbReference type="SMART" id="SM00926">
    <property type="entry name" value="Molybdop_Fe4S4"/>
    <property type="match status" value="1"/>
</dbReference>
<keyword evidence="7" id="KW-0004">4Fe-4S</keyword>
<keyword evidence="9" id="KW-0479">Metal-binding</keyword>
<name>A0A4R1K6M5_9BACT</name>
<evidence type="ECO:0000313" key="17">
    <source>
        <dbReference type="Proteomes" id="UP000294614"/>
    </source>
</evidence>
<dbReference type="PANTHER" id="PTHR43105">
    <property type="entry name" value="RESPIRATORY NITRATE REDUCTASE"/>
    <property type="match status" value="1"/>
</dbReference>
<dbReference type="AlphaFoldDB" id="A0A4R1K6M5"/>
<evidence type="ECO:0000256" key="4">
    <source>
        <dbReference type="ARBA" id="ARBA00010312"/>
    </source>
</evidence>
<sequence length="1199" mass="135706">MSTKIKKNDWFQKIRKSSDRSWEEIYRNRWQHDKIVRSTHGVNCTGSCSWNIYVKDGLVIGEAQATDYPSIGGEIPGTEPRGCARGASFSWYLYNPMRVKFPYMRGALVDLWNEARNRHSDPVQAWASIMENPEKRSAYISRRGKGGFRRVSRELAEELIAASNIYTIKKYGPDRIIGFSPIPAMSQVSYAAGSRYLNLIGGVVMSFYDWYCDLPCASPQVWGDQTDVCESADWFNAGYIVVMGSNVSVTRTPDAHYLRECRHKGTKVVVMSPDYSTVTNTADLWVPLKKGEDGAFWLAVNHVILNEFYNRKKTEYFEEYTRTYTDLPFLVCLDKDGENLSAGKFLRASDMAAFSGEEKAEWKMAVLDENTGDICFPLGTAGYHYAEEDKNKKKWRLDPVCGITGKEFRPALSLLERTDKRAKIRIPVFYGDKKSFLREVPAVEIDTAEGKKLVTTVFDLLNAQMGVGRGLGGDYPADYSDASSYTPAWQEKLTGIKAETVIQVAREFAENAEKTRGKSMVIIGAGINHWFHQDLMYRTAIMGLMLTGSVGVNGGGLAHYVGQEKVAMISSWSTIAMAGDWQKPPRLQNTPSFWYMHSDQWRYENSVFDYFEVPDKNDFKERHNADFTAKAVRLGWLPFYPSFAENPLSLGSAEKPADNVVNRLKDGSMKFASEEPDREQNWPRNWFIWRANAIASSSKGHEYFMKHVLGASDNLDAEEVATRLQTVSAEGKAPSAKMDLIVDINFRMDTSAMFSDIILPAATWYEKEDLNTTDMHTFVHPMKKAVAPLWESMSDWDTFKGIAEKFSEMAKQHFREPVKDLVSVPLMHDSPDEITQPSVKDWKYGEAEMIPGKTMPKFIVVERDYKEIYSKFTSLGPNAGKMLSGHGVSWNSEQEYAELKAMNGTKNAAGHECPDLSEDVHAINAILHMAPEGNSAVAKRAFGRLQESTGIDFSPLTKDAGKNRMSLDDITAQPRRIHTSPCWSGIIEEGRPYSAFTINTEFRKPWHTLTGRQQFYLDHEWYIKAGEAFGIYKRNLSEASLNELDENSTGLKLNYHTPHGKWNIHSTFFDNLRMLTLSRGGQVIWLSNKDAEEHGIADNDWVEVHNKNGTVVCKTVVSARMPRGACYIYHATERTINVPIAERTGNRGGSHNSLTRVRLKPLCMVGGYGQFSYYFNYWGPTGVNRDSYVIVKKLDKVRF</sequence>
<comment type="cofactor">
    <cofactor evidence="2">
        <name>[4Fe-4S] cluster</name>
        <dbReference type="ChEBI" id="CHEBI:49883"/>
    </cofactor>
</comment>
<dbReference type="NCBIfam" id="TIGR01580">
    <property type="entry name" value="narG"/>
    <property type="match status" value="1"/>
</dbReference>
<dbReference type="Pfam" id="PF00384">
    <property type="entry name" value="Molybdopterin"/>
    <property type="match status" value="1"/>
</dbReference>
<dbReference type="InterPro" id="IPR006468">
    <property type="entry name" value="NarG"/>
</dbReference>
<keyword evidence="11" id="KW-0408">Iron</keyword>
<evidence type="ECO:0000259" key="15">
    <source>
        <dbReference type="PROSITE" id="PS51669"/>
    </source>
</evidence>
<dbReference type="GO" id="GO:0046872">
    <property type="term" value="F:metal ion binding"/>
    <property type="evidence" value="ECO:0007669"/>
    <property type="project" value="UniProtKB-KW"/>
</dbReference>
<dbReference type="EMBL" id="SMGG01000005">
    <property type="protein sequence ID" value="TCK59898.1"/>
    <property type="molecule type" value="Genomic_DNA"/>
</dbReference>
<reference evidence="16 17" key="1">
    <citation type="submission" date="2019-03" db="EMBL/GenBank/DDBJ databases">
        <title>Genomic Encyclopedia of Type Strains, Phase IV (KMG-IV): sequencing the most valuable type-strain genomes for metagenomic binning, comparative biology and taxonomic classification.</title>
        <authorList>
            <person name="Goeker M."/>
        </authorList>
    </citation>
    <scope>NUCLEOTIDE SEQUENCE [LARGE SCALE GENOMIC DNA]</scope>
    <source>
        <strain evidence="16 17">DSM 24984</strain>
    </source>
</reference>
<dbReference type="Proteomes" id="UP000294614">
    <property type="component" value="Unassembled WGS sequence"/>
</dbReference>
<dbReference type="Pfam" id="PF01568">
    <property type="entry name" value="Molydop_binding"/>
    <property type="match status" value="1"/>
</dbReference>
<evidence type="ECO:0000256" key="3">
    <source>
        <dbReference type="ARBA" id="ARBA00004202"/>
    </source>
</evidence>
<comment type="subcellular location">
    <subcellularLocation>
        <location evidence="3">Cell membrane</location>
        <topology evidence="3">Peripheral membrane protein</topology>
    </subcellularLocation>
</comment>
<dbReference type="GO" id="GO:0042126">
    <property type="term" value="P:nitrate metabolic process"/>
    <property type="evidence" value="ECO:0007669"/>
    <property type="project" value="InterPro"/>
</dbReference>
<dbReference type="SUPFAM" id="SSF53706">
    <property type="entry name" value="Formate dehydrogenase/DMSO reductase, domains 1-3"/>
    <property type="match status" value="1"/>
</dbReference>
<dbReference type="GO" id="GO:0045333">
    <property type="term" value="P:cellular respiration"/>
    <property type="evidence" value="ECO:0007669"/>
    <property type="project" value="UniProtKB-ARBA"/>
</dbReference>
<evidence type="ECO:0000256" key="13">
    <source>
        <dbReference type="ARBA" id="ARBA00023136"/>
    </source>
</evidence>
<evidence type="ECO:0000256" key="14">
    <source>
        <dbReference type="ARBA" id="ARBA00048294"/>
    </source>
</evidence>
<evidence type="ECO:0000256" key="1">
    <source>
        <dbReference type="ARBA" id="ARBA00001942"/>
    </source>
</evidence>
<evidence type="ECO:0000256" key="8">
    <source>
        <dbReference type="ARBA" id="ARBA00022505"/>
    </source>
</evidence>
<dbReference type="InterPro" id="IPR037943">
    <property type="entry name" value="MopB_CT_Nitrate-R-NarG-like"/>
</dbReference>
<gene>
    <name evidence="16" type="ORF">C8D98_2065</name>
</gene>
<dbReference type="InterPro" id="IPR006657">
    <property type="entry name" value="MoPterin_dinucl-bd_dom"/>
</dbReference>
<dbReference type="SUPFAM" id="SSF50692">
    <property type="entry name" value="ADC-like"/>
    <property type="match status" value="1"/>
</dbReference>
<dbReference type="CDD" id="cd02776">
    <property type="entry name" value="MopB_CT_Nitrate-R-NarG-like"/>
    <property type="match status" value="1"/>
</dbReference>
<keyword evidence="13" id="KW-0472">Membrane</keyword>
<dbReference type="RefSeq" id="WP_132874050.1">
    <property type="nucleotide sequence ID" value="NZ_SMGG01000005.1"/>
</dbReference>
<protein>
    <recommendedName>
        <fullName evidence="5">nitrate reductase (quinone)</fullName>
        <ecNumber evidence="5">1.7.5.1</ecNumber>
    </recommendedName>
</protein>
<dbReference type="GO" id="GO:0160182">
    <property type="term" value="F:nitrate reductase (quinone) activity"/>
    <property type="evidence" value="ECO:0007669"/>
    <property type="project" value="UniProtKB-EC"/>
</dbReference>
<accession>A0A4R1K6M5</accession>
<evidence type="ECO:0000256" key="11">
    <source>
        <dbReference type="ARBA" id="ARBA00023004"/>
    </source>
</evidence>
<evidence type="ECO:0000256" key="7">
    <source>
        <dbReference type="ARBA" id="ARBA00022485"/>
    </source>
</evidence>
<dbReference type="GO" id="GO:0009325">
    <property type="term" value="C:nitrate reductase complex"/>
    <property type="evidence" value="ECO:0007669"/>
    <property type="project" value="InterPro"/>
</dbReference>
<organism evidence="16 17">
    <name type="scientific">Seleniivibrio woodruffii</name>
    <dbReference type="NCBI Taxonomy" id="1078050"/>
    <lineage>
        <taxon>Bacteria</taxon>
        <taxon>Pseudomonadati</taxon>
        <taxon>Deferribacterota</taxon>
        <taxon>Deferribacteres</taxon>
        <taxon>Deferribacterales</taxon>
        <taxon>Geovibrionaceae</taxon>
        <taxon>Seleniivibrio</taxon>
    </lineage>
</organism>
<evidence type="ECO:0000256" key="6">
    <source>
        <dbReference type="ARBA" id="ARBA00022475"/>
    </source>
</evidence>
<dbReference type="InterPro" id="IPR006963">
    <property type="entry name" value="Mopterin_OxRdtase_4Fe-4S_dom"/>
</dbReference>
<dbReference type="GO" id="GO:0051539">
    <property type="term" value="F:4 iron, 4 sulfur cluster binding"/>
    <property type="evidence" value="ECO:0007669"/>
    <property type="project" value="UniProtKB-KW"/>
</dbReference>
<dbReference type="OrthoDB" id="9810782at2"/>
<feature type="domain" description="4Fe-4S Mo/W bis-MGD-type" evidence="15">
    <location>
        <begin position="33"/>
        <end position="97"/>
    </location>
</feature>
<dbReference type="GO" id="GO:0005886">
    <property type="term" value="C:plasma membrane"/>
    <property type="evidence" value="ECO:0007669"/>
    <property type="project" value="UniProtKB-SubCell"/>
</dbReference>
<dbReference type="PROSITE" id="PS00551">
    <property type="entry name" value="MOLYBDOPTERIN_PROK_1"/>
    <property type="match status" value="1"/>
</dbReference>
<evidence type="ECO:0000256" key="5">
    <source>
        <dbReference type="ARBA" id="ARBA00012500"/>
    </source>
</evidence>
<evidence type="ECO:0000313" key="16">
    <source>
        <dbReference type="EMBL" id="TCK59898.1"/>
    </source>
</evidence>
<dbReference type="InterPro" id="IPR009010">
    <property type="entry name" value="Asp_de-COase-like_dom_sf"/>
</dbReference>
<evidence type="ECO:0000256" key="2">
    <source>
        <dbReference type="ARBA" id="ARBA00001966"/>
    </source>
</evidence>
<comment type="cofactor">
    <cofactor evidence="1">
        <name>Mo-bis(molybdopterin guanine dinucleotide)</name>
        <dbReference type="ChEBI" id="CHEBI:60539"/>
    </cofactor>
</comment>
<comment type="caution">
    <text evidence="16">The sequence shown here is derived from an EMBL/GenBank/DDBJ whole genome shotgun (WGS) entry which is preliminary data.</text>
</comment>